<dbReference type="GO" id="GO:0004497">
    <property type="term" value="F:monooxygenase activity"/>
    <property type="evidence" value="ECO:0007669"/>
    <property type="project" value="UniProtKB-KW"/>
</dbReference>
<dbReference type="PANTHER" id="PTHR24305">
    <property type="entry name" value="CYTOCHROME P450"/>
    <property type="match status" value="1"/>
</dbReference>
<dbReference type="AlphaFoldDB" id="A0A5C3N543"/>
<dbReference type="PRINTS" id="PR00385">
    <property type="entry name" value="P450"/>
</dbReference>
<evidence type="ECO:0000256" key="5">
    <source>
        <dbReference type="ARBA" id="ARBA00023002"/>
    </source>
</evidence>
<keyword evidence="6 8" id="KW-0408">Iron</keyword>
<dbReference type="GO" id="GO:0016705">
    <property type="term" value="F:oxidoreductase activity, acting on paired donors, with incorporation or reduction of molecular oxygen"/>
    <property type="evidence" value="ECO:0007669"/>
    <property type="project" value="InterPro"/>
</dbReference>
<proteinExistence type="inferred from homology"/>
<keyword evidence="10" id="KW-1185">Reference proteome</keyword>
<dbReference type="InterPro" id="IPR002401">
    <property type="entry name" value="Cyt_P450_E_grp-I"/>
</dbReference>
<evidence type="ECO:0000256" key="2">
    <source>
        <dbReference type="ARBA" id="ARBA00005179"/>
    </source>
</evidence>
<dbReference type="GO" id="GO:0005506">
    <property type="term" value="F:iron ion binding"/>
    <property type="evidence" value="ECO:0007669"/>
    <property type="project" value="InterPro"/>
</dbReference>
<reference evidence="9 10" key="1">
    <citation type="journal article" date="2019" name="Nat. Ecol. Evol.">
        <title>Megaphylogeny resolves global patterns of mushroom evolution.</title>
        <authorList>
            <person name="Varga T."/>
            <person name="Krizsan K."/>
            <person name="Foldi C."/>
            <person name="Dima B."/>
            <person name="Sanchez-Garcia M."/>
            <person name="Sanchez-Ramirez S."/>
            <person name="Szollosi G.J."/>
            <person name="Szarkandi J.G."/>
            <person name="Papp V."/>
            <person name="Albert L."/>
            <person name="Andreopoulos W."/>
            <person name="Angelini C."/>
            <person name="Antonin V."/>
            <person name="Barry K.W."/>
            <person name="Bougher N.L."/>
            <person name="Buchanan P."/>
            <person name="Buyck B."/>
            <person name="Bense V."/>
            <person name="Catcheside P."/>
            <person name="Chovatia M."/>
            <person name="Cooper J."/>
            <person name="Damon W."/>
            <person name="Desjardin D."/>
            <person name="Finy P."/>
            <person name="Geml J."/>
            <person name="Haridas S."/>
            <person name="Hughes K."/>
            <person name="Justo A."/>
            <person name="Karasinski D."/>
            <person name="Kautmanova I."/>
            <person name="Kiss B."/>
            <person name="Kocsube S."/>
            <person name="Kotiranta H."/>
            <person name="LaButti K.M."/>
            <person name="Lechner B.E."/>
            <person name="Liimatainen K."/>
            <person name="Lipzen A."/>
            <person name="Lukacs Z."/>
            <person name="Mihaltcheva S."/>
            <person name="Morgado L.N."/>
            <person name="Niskanen T."/>
            <person name="Noordeloos M.E."/>
            <person name="Ohm R.A."/>
            <person name="Ortiz-Santana B."/>
            <person name="Ovrebo C."/>
            <person name="Racz N."/>
            <person name="Riley R."/>
            <person name="Savchenko A."/>
            <person name="Shiryaev A."/>
            <person name="Soop K."/>
            <person name="Spirin V."/>
            <person name="Szebenyi C."/>
            <person name="Tomsovsky M."/>
            <person name="Tulloss R.E."/>
            <person name="Uehling J."/>
            <person name="Grigoriev I.V."/>
            <person name="Vagvolgyi C."/>
            <person name="Papp T."/>
            <person name="Martin F.M."/>
            <person name="Miettinen O."/>
            <person name="Hibbett D.S."/>
            <person name="Nagy L.G."/>
        </authorList>
    </citation>
    <scope>NUCLEOTIDE SEQUENCE [LARGE SCALE GENOMIC DNA]</scope>
    <source>
        <strain evidence="9 10">OMC1185</strain>
    </source>
</reference>
<evidence type="ECO:0000256" key="4">
    <source>
        <dbReference type="ARBA" id="ARBA00022723"/>
    </source>
</evidence>
<protein>
    <submittedName>
        <fullName evidence="9">Cytochrome P450</fullName>
    </submittedName>
</protein>
<feature type="binding site" description="axial binding residue" evidence="8">
    <location>
        <position position="294"/>
    </location>
    <ligand>
        <name>heme</name>
        <dbReference type="ChEBI" id="CHEBI:30413"/>
    </ligand>
    <ligandPart>
        <name>Fe</name>
        <dbReference type="ChEBI" id="CHEBI:18248"/>
    </ligandPart>
</feature>
<dbReference type="GO" id="GO:0020037">
    <property type="term" value="F:heme binding"/>
    <property type="evidence" value="ECO:0007669"/>
    <property type="project" value="InterPro"/>
</dbReference>
<dbReference type="STRING" id="5364.A0A5C3N543"/>
<keyword evidence="5" id="KW-0560">Oxidoreductase</keyword>
<accession>A0A5C3N543</accession>
<gene>
    <name evidence="9" type="ORF">OE88DRAFT_1733912</name>
</gene>
<evidence type="ECO:0000313" key="9">
    <source>
        <dbReference type="EMBL" id="TFK52929.1"/>
    </source>
</evidence>
<evidence type="ECO:0000256" key="1">
    <source>
        <dbReference type="ARBA" id="ARBA00001971"/>
    </source>
</evidence>
<dbReference type="InterPro" id="IPR050121">
    <property type="entry name" value="Cytochrome_P450_monoxygenase"/>
</dbReference>
<comment type="similarity">
    <text evidence="3">Belongs to the cytochrome P450 family.</text>
</comment>
<dbReference type="InterPro" id="IPR036396">
    <property type="entry name" value="Cyt_P450_sf"/>
</dbReference>
<dbReference type="Proteomes" id="UP000305948">
    <property type="component" value="Unassembled WGS sequence"/>
</dbReference>
<keyword evidence="8" id="KW-0349">Heme</keyword>
<evidence type="ECO:0000256" key="8">
    <source>
        <dbReference type="PIRSR" id="PIRSR602401-1"/>
    </source>
</evidence>
<keyword evidence="4 8" id="KW-0479">Metal-binding</keyword>
<evidence type="ECO:0000256" key="3">
    <source>
        <dbReference type="ARBA" id="ARBA00010617"/>
    </source>
</evidence>
<evidence type="ECO:0000256" key="6">
    <source>
        <dbReference type="ARBA" id="ARBA00023004"/>
    </source>
</evidence>
<dbReference type="Gene3D" id="1.10.630.10">
    <property type="entry name" value="Cytochrome P450"/>
    <property type="match status" value="1"/>
</dbReference>
<dbReference type="PRINTS" id="PR00463">
    <property type="entry name" value="EP450I"/>
</dbReference>
<dbReference type="InterPro" id="IPR001128">
    <property type="entry name" value="Cyt_P450"/>
</dbReference>
<dbReference type="Pfam" id="PF00067">
    <property type="entry name" value="p450"/>
    <property type="match status" value="1"/>
</dbReference>
<dbReference type="SUPFAM" id="SSF48264">
    <property type="entry name" value="Cytochrome P450"/>
    <property type="match status" value="1"/>
</dbReference>
<evidence type="ECO:0000313" key="10">
    <source>
        <dbReference type="Proteomes" id="UP000305948"/>
    </source>
</evidence>
<comment type="cofactor">
    <cofactor evidence="1 8">
        <name>heme</name>
        <dbReference type="ChEBI" id="CHEBI:30413"/>
    </cofactor>
</comment>
<name>A0A5C3N543_9AGAM</name>
<dbReference type="EMBL" id="ML213508">
    <property type="protein sequence ID" value="TFK52929.1"/>
    <property type="molecule type" value="Genomic_DNA"/>
</dbReference>
<dbReference type="PANTHER" id="PTHR24305:SF187">
    <property type="entry name" value="P450, PUTATIVE (EUROFUNG)-RELATED"/>
    <property type="match status" value="1"/>
</dbReference>
<organism evidence="9 10">
    <name type="scientific">Heliocybe sulcata</name>
    <dbReference type="NCBI Taxonomy" id="5364"/>
    <lineage>
        <taxon>Eukaryota</taxon>
        <taxon>Fungi</taxon>
        <taxon>Dikarya</taxon>
        <taxon>Basidiomycota</taxon>
        <taxon>Agaricomycotina</taxon>
        <taxon>Agaricomycetes</taxon>
        <taxon>Gloeophyllales</taxon>
        <taxon>Gloeophyllaceae</taxon>
        <taxon>Heliocybe</taxon>
    </lineage>
</organism>
<evidence type="ECO:0000256" key="7">
    <source>
        <dbReference type="ARBA" id="ARBA00023033"/>
    </source>
</evidence>
<comment type="pathway">
    <text evidence="2">Secondary metabolite biosynthesis.</text>
</comment>
<sequence>MSRTALRDYEPRVLNHCHHLVSLLASRCSSTSALDVTPYFKNWGLDIIGDLGFGKQFGMLDSDGTSQQALYRLSKAKAFQVLFSTVPWLFTLLGQTVPFVRSERKKWDQYCLSMLMDKQQNKSGFSDILSHLVDPDRRKSTDPRVDQRSLTSDVELAILAGSDTSSSALGSSVFLLGTHPEKLALLQEELRDKELTNKCLVGCKILEGVINEALRLFPPVPSGMTRCTPQEGMMIAGKWIPGDVDVWTPTYTIFRDERCFMKPYEFIPERWSSQPELVRRKDAFVPFSTGAYNCAGKQLAMMELRLMLVLLVKTFDIRVENNQAIELFTNKPRHRDIFGVDSPGPPLNVILTQGDTV</sequence>
<keyword evidence="7" id="KW-0503">Monooxygenase</keyword>
<dbReference type="OrthoDB" id="6692864at2759"/>